<protein>
    <submittedName>
        <fullName evidence="5">Ketoacyl-ACP synthase III</fullName>
    </submittedName>
</protein>
<dbReference type="Proteomes" id="UP000478090">
    <property type="component" value="Unassembled WGS sequence"/>
</dbReference>
<keyword evidence="6" id="KW-1185">Reference proteome</keyword>
<dbReference type="InterPro" id="IPR013751">
    <property type="entry name" value="ACP_syn_III_N"/>
</dbReference>
<keyword evidence="1" id="KW-0808">Transferase</keyword>
<dbReference type="EMBL" id="WWCM01000014">
    <property type="protein sequence ID" value="MYM41232.1"/>
    <property type="molecule type" value="Genomic_DNA"/>
</dbReference>
<dbReference type="PANTHER" id="PTHR34069:SF2">
    <property type="entry name" value="BETA-KETOACYL-[ACYL-CARRIER-PROTEIN] SYNTHASE III"/>
    <property type="match status" value="1"/>
</dbReference>
<dbReference type="SUPFAM" id="SSF53901">
    <property type="entry name" value="Thiolase-like"/>
    <property type="match status" value="1"/>
</dbReference>
<evidence type="ECO:0000259" key="3">
    <source>
        <dbReference type="Pfam" id="PF08541"/>
    </source>
</evidence>
<dbReference type="CDD" id="cd00830">
    <property type="entry name" value="KAS_III"/>
    <property type="match status" value="1"/>
</dbReference>
<dbReference type="InterPro" id="IPR016039">
    <property type="entry name" value="Thiolase-like"/>
</dbReference>
<dbReference type="PANTHER" id="PTHR34069">
    <property type="entry name" value="3-OXOACYL-[ACYL-CARRIER-PROTEIN] SYNTHASE 3"/>
    <property type="match status" value="1"/>
</dbReference>
<accession>A0ABW9VNZ5</accession>
<evidence type="ECO:0000256" key="1">
    <source>
        <dbReference type="ARBA" id="ARBA00022679"/>
    </source>
</evidence>
<evidence type="ECO:0000313" key="5">
    <source>
        <dbReference type="EMBL" id="MYM41232.1"/>
    </source>
</evidence>
<organism evidence="5 6">
    <name type="scientific">Duganella qianjiadongensis</name>
    <dbReference type="NCBI Taxonomy" id="2692176"/>
    <lineage>
        <taxon>Bacteria</taxon>
        <taxon>Pseudomonadati</taxon>
        <taxon>Pseudomonadota</taxon>
        <taxon>Betaproteobacteria</taxon>
        <taxon>Burkholderiales</taxon>
        <taxon>Oxalobacteraceae</taxon>
        <taxon>Telluria group</taxon>
        <taxon>Duganella</taxon>
    </lineage>
</organism>
<dbReference type="RefSeq" id="WP_161040552.1">
    <property type="nucleotide sequence ID" value="NZ_WWCM01000014.1"/>
</dbReference>
<proteinExistence type="predicted"/>
<evidence type="ECO:0000313" key="6">
    <source>
        <dbReference type="Proteomes" id="UP000478090"/>
    </source>
</evidence>
<dbReference type="Gene3D" id="3.40.47.10">
    <property type="match status" value="1"/>
</dbReference>
<feature type="domain" description="Beta-ketoacyl-[acyl-carrier-protein] synthase III C-terminal" evidence="3">
    <location>
        <begin position="249"/>
        <end position="337"/>
    </location>
</feature>
<evidence type="ECO:0000256" key="2">
    <source>
        <dbReference type="ARBA" id="ARBA00023315"/>
    </source>
</evidence>
<dbReference type="InterPro" id="IPR013747">
    <property type="entry name" value="ACP_syn_III_C"/>
</dbReference>
<sequence length="352" mass="36976">MKARFQRGRIAAVAAMVPAHQRDLSVYSEQWGASEVTRIISATGISSIREVRPGVTTADLCAGAAEALFSHCGTNRADIDGIVFVSQTPDYLLPATSAVLQHRLGLKTGVAAFDINYGCSGYVYGLLQAQLLIQSGMCQQVLVCAGDVSTSLINPRDRALKMLFGDAGSATLVVADAADSSFAVHTDGSGAQALIVPAGGARLPRSAATAEVLEAEEGNFRSAQDIYMDGMAVMNFALQDVPQVINQLLQAHGWSSADPGFYGLHQANGFMVNYLRRKMRLAAPAVPFACADIGNTGPASIPVLLAREGARLHAEQRLEKSVLCGFGVGLSVAAAALSLADTEMLPLLELPD</sequence>
<dbReference type="Pfam" id="PF08541">
    <property type="entry name" value="ACP_syn_III_C"/>
    <property type="match status" value="1"/>
</dbReference>
<feature type="domain" description="Beta-ketoacyl-[acyl-carrier-protein] synthase III N-terminal" evidence="4">
    <location>
        <begin position="113"/>
        <end position="188"/>
    </location>
</feature>
<comment type="caution">
    <text evidence="5">The sequence shown here is derived from an EMBL/GenBank/DDBJ whole genome shotgun (WGS) entry which is preliminary data.</text>
</comment>
<reference evidence="5 6" key="1">
    <citation type="submission" date="2019-12" db="EMBL/GenBank/DDBJ databases">
        <title>Novel species isolated from a subtropical stream in China.</title>
        <authorList>
            <person name="Lu H."/>
        </authorList>
    </citation>
    <scope>NUCLEOTIDE SEQUENCE [LARGE SCALE GENOMIC DNA]</scope>
    <source>
        <strain evidence="5 6">CY13W</strain>
    </source>
</reference>
<keyword evidence="2" id="KW-0012">Acyltransferase</keyword>
<dbReference type="Pfam" id="PF08545">
    <property type="entry name" value="ACP_syn_III"/>
    <property type="match status" value="1"/>
</dbReference>
<gene>
    <name evidence="5" type="ORF">GTP27_18095</name>
</gene>
<evidence type="ECO:0000259" key="4">
    <source>
        <dbReference type="Pfam" id="PF08545"/>
    </source>
</evidence>
<name>A0ABW9VNZ5_9BURK</name>